<sequence length="84" mass="9120">MNSLKPGFFRFTVSESPGSLIPAPDQSAASGSHLPKQTKGNVAPAAAVVVPHQPAKQPLVPEKKWRVHFVTFASPLERIAIMYR</sequence>
<dbReference type="Proteomes" id="UP001144673">
    <property type="component" value="Chromosome 4"/>
</dbReference>
<feature type="region of interest" description="Disordered" evidence="1">
    <location>
        <begin position="16"/>
        <end position="41"/>
    </location>
</feature>
<evidence type="ECO:0000313" key="2">
    <source>
        <dbReference type="EMBL" id="KAJ4151636.1"/>
    </source>
</evidence>
<accession>A0A9W8QCH4</accession>
<dbReference type="RefSeq" id="XP_056053350.1">
    <property type="nucleotide sequence ID" value="XM_056201615.1"/>
</dbReference>
<reference evidence="2" key="1">
    <citation type="journal article" date="2023" name="Access Microbiol">
        <title>De-novo genome assembly for Akanthomyces muscarius, a biocontrol agent of insect agricultural pests.</title>
        <authorList>
            <person name="Erdos Z."/>
            <person name="Studholme D.J."/>
            <person name="Raymond B."/>
            <person name="Sharma M."/>
        </authorList>
    </citation>
    <scope>NUCLEOTIDE SEQUENCE</scope>
    <source>
        <strain evidence="2">Ve6</strain>
    </source>
</reference>
<evidence type="ECO:0000256" key="1">
    <source>
        <dbReference type="SAM" id="MobiDB-lite"/>
    </source>
</evidence>
<comment type="caution">
    <text evidence="2">The sequence shown here is derived from an EMBL/GenBank/DDBJ whole genome shotgun (WGS) entry which is preliminary data.</text>
</comment>
<dbReference type="KEGG" id="amus:LMH87_012325"/>
<gene>
    <name evidence="2" type="ORF">LMH87_012325</name>
</gene>
<protein>
    <submittedName>
        <fullName evidence="2">Uncharacterized protein</fullName>
    </submittedName>
</protein>
<dbReference type="EMBL" id="JAJHUN010000009">
    <property type="protein sequence ID" value="KAJ4151636.1"/>
    <property type="molecule type" value="Genomic_DNA"/>
</dbReference>
<dbReference type="AlphaFoldDB" id="A0A9W8QCH4"/>
<name>A0A9W8QCH4_AKAMU</name>
<proteinExistence type="predicted"/>
<keyword evidence="3" id="KW-1185">Reference proteome</keyword>
<organism evidence="2 3">
    <name type="scientific">Akanthomyces muscarius</name>
    <name type="common">Entomopathogenic fungus</name>
    <name type="synonym">Lecanicillium muscarium</name>
    <dbReference type="NCBI Taxonomy" id="2231603"/>
    <lineage>
        <taxon>Eukaryota</taxon>
        <taxon>Fungi</taxon>
        <taxon>Dikarya</taxon>
        <taxon>Ascomycota</taxon>
        <taxon>Pezizomycotina</taxon>
        <taxon>Sordariomycetes</taxon>
        <taxon>Hypocreomycetidae</taxon>
        <taxon>Hypocreales</taxon>
        <taxon>Cordycipitaceae</taxon>
        <taxon>Akanthomyces</taxon>
    </lineage>
</organism>
<dbReference type="GeneID" id="80899484"/>
<evidence type="ECO:0000313" key="3">
    <source>
        <dbReference type="Proteomes" id="UP001144673"/>
    </source>
</evidence>